<evidence type="ECO:0000313" key="11">
    <source>
        <dbReference type="EMBL" id="SIN77024.1"/>
    </source>
</evidence>
<feature type="compositionally biased region" description="Basic and acidic residues" evidence="9">
    <location>
        <begin position="1"/>
        <end position="12"/>
    </location>
</feature>
<evidence type="ECO:0000256" key="9">
    <source>
        <dbReference type="SAM" id="MobiDB-lite"/>
    </source>
</evidence>
<feature type="domain" description="Beta-lactamase-related" evidence="10">
    <location>
        <begin position="101"/>
        <end position="389"/>
    </location>
</feature>
<dbReference type="EC" id="3.5.1.46" evidence="5"/>
<dbReference type="PANTHER" id="PTHR43283:SF7">
    <property type="entry name" value="BETA-LACTAMASE-RELATED DOMAIN-CONTAINING PROTEIN"/>
    <property type="match status" value="1"/>
</dbReference>
<keyword evidence="12" id="KW-1185">Reference proteome</keyword>
<dbReference type="InterPro" id="IPR001466">
    <property type="entry name" value="Beta-lactam-related"/>
</dbReference>
<evidence type="ECO:0000256" key="2">
    <source>
        <dbReference type="ARBA" id="ARBA00051219"/>
    </source>
</evidence>
<evidence type="ECO:0000256" key="5">
    <source>
        <dbReference type="ARBA" id="ARBA00066742"/>
    </source>
</evidence>
<evidence type="ECO:0000256" key="1">
    <source>
        <dbReference type="ARBA" id="ARBA00050200"/>
    </source>
</evidence>
<feature type="region of interest" description="Disordered" evidence="9">
    <location>
        <begin position="1"/>
        <end position="37"/>
    </location>
</feature>
<gene>
    <name evidence="11" type="ORF">SAMN05443544_0992</name>
</gene>
<evidence type="ECO:0000256" key="8">
    <source>
        <dbReference type="ARBA" id="ARBA00084122"/>
    </source>
</evidence>
<reference evidence="12" key="1">
    <citation type="submission" date="2016-11" db="EMBL/GenBank/DDBJ databases">
        <authorList>
            <person name="Varghese N."/>
            <person name="Submissions S."/>
        </authorList>
    </citation>
    <scope>NUCLEOTIDE SEQUENCE [LARGE SCALE GENOMIC DNA]</scope>
    <source>
        <strain evidence="12">DSM 8595</strain>
    </source>
</reference>
<accession>A0A1N6E212</accession>
<evidence type="ECO:0000259" key="10">
    <source>
        <dbReference type="Pfam" id="PF00144"/>
    </source>
</evidence>
<name>A0A1N6E212_9MICO</name>
<comment type="function">
    <text evidence="3">Involved in nylon oligomer degradation.</text>
</comment>
<organism evidence="11 12">
    <name type="scientific">Agromyces cerinus subsp. cerinus</name>
    <dbReference type="NCBI Taxonomy" id="232089"/>
    <lineage>
        <taxon>Bacteria</taxon>
        <taxon>Bacillati</taxon>
        <taxon>Actinomycetota</taxon>
        <taxon>Actinomycetes</taxon>
        <taxon>Micrococcales</taxon>
        <taxon>Microbacteriaceae</taxon>
        <taxon>Agromyces</taxon>
    </lineage>
</organism>
<dbReference type="GO" id="GO:0019875">
    <property type="term" value="F:6-aminohexanoate-dimer hydrolase activity"/>
    <property type="evidence" value="ECO:0007669"/>
    <property type="project" value="UniProtKB-EC"/>
</dbReference>
<dbReference type="OrthoDB" id="9814204at2"/>
<evidence type="ECO:0000256" key="3">
    <source>
        <dbReference type="ARBA" id="ARBA00053406"/>
    </source>
</evidence>
<dbReference type="FunFam" id="3.40.710.10:FF:000175">
    <property type="entry name" value="6-aminohexanoate-dimer hydrolase"/>
    <property type="match status" value="1"/>
</dbReference>
<keyword evidence="8" id="KW-0549">Nylon degradation</keyword>
<dbReference type="PANTHER" id="PTHR43283">
    <property type="entry name" value="BETA-LACTAMASE-RELATED"/>
    <property type="match status" value="1"/>
</dbReference>
<comment type="pathway">
    <text evidence="4">Xenobiotic degradation; nylon-6 oligomer degradation.</text>
</comment>
<dbReference type="Pfam" id="PF00144">
    <property type="entry name" value="Beta-lactamase"/>
    <property type="match status" value="1"/>
</dbReference>
<comment type="catalytic activity">
    <reaction evidence="1">
        <text>[N-(6-aminohexanoyl)](n) + H2O = [N-(6-aminohexanoyl)](n-1) + 6-aminohexanoate</text>
        <dbReference type="Rhea" id="RHEA:18225"/>
        <dbReference type="Rhea" id="RHEA-COMP:9820"/>
        <dbReference type="Rhea" id="RHEA-COMP:14302"/>
        <dbReference type="ChEBI" id="CHEBI:15377"/>
        <dbReference type="ChEBI" id="CHEBI:57826"/>
        <dbReference type="ChEBI" id="CHEBI:78629"/>
        <dbReference type="EC" id="3.5.1.46"/>
    </reaction>
</comment>
<evidence type="ECO:0000256" key="6">
    <source>
        <dbReference type="ARBA" id="ARBA00073080"/>
    </source>
</evidence>
<dbReference type="GO" id="GO:0019876">
    <property type="term" value="P:nylon catabolic process"/>
    <property type="evidence" value="ECO:0007669"/>
    <property type="project" value="UniProtKB-KW"/>
</dbReference>
<dbReference type="InterPro" id="IPR050789">
    <property type="entry name" value="Diverse_Enzym_Activities"/>
</dbReference>
<dbReference type="SUPFAM" id="SSF56601">
    <property type="entry name" value="beta-lactamase/transpeptidase-like"/>
    <property type="match status" value="1"/>
</dbReference>
<dbReference type="RefSeq" id="WP_084183585.1">
    <property type="nucleotide sequence ID" value="NZ_FSRJ01000001.1"/>
</dbReference>
<dbReference type="AlphaFoldDB" id="A0A1N6E212"/>
<dbReference type="STRING" id="232089.SAMN05443544_0992"/>
<evidence type="ECO:0000256" key="7">
    <source>
        <dbReference type="ARBA" id="ARBA00078484"/>
    </source>
</evidence>
<protein>
    <recommendedName>
        <fullName evidence="6">6-aminohexanoate-dimer hydrolase</fullName>
        <ecNumber evidence="5">3.5.1.46</ecNumber>
    </recommendedName>
    <alternativeName>
        <fullName evidence="7">6-aminohexanoic acid linear oligomer hydrolase</fullName>
    </alternativeName>
</protein>
<dbReference type="EMBL" id="FSRJ01000001">
    <property type="protein sequence ID" value="SIN77024.1"/>
    <property type="molecule type" value="Genomic_DNA"/>
</dbReference>
<evidence type="ECO:0000256" key="4">
    <source>
        <dbReference type="ARBA" id="ARBA00060706"/>
    </source>
</evidence>
<dbReference type="Gene3D" id="3.40.710.10">
    <property type="entry name" value="DD-peptidase/beta-lactamase superfamily"/>
    <property type="match status" value="2"/>
</dbReference>
<dbReference type="Proteomes" id="UP000184699">
    <property type="component" value="Unassembled WGS sequence"/>
</dbReference>
<evidence type="ECO:0000313" key="12">
    <source>
        <dbReference type="Proteomes" id="UP000184699"/>
    </source>
</evidence>
<sequence length="410" mass="44070">MSVADAADHPDAANDAIRTASVTGPHPSRYPGGAAGRPRLATWQEAPDNRWAFAHLGELVPTATVARNLPAAPTDATVRLDALTPALPELEERLERSFTDAFLVLRGDEVLAEYYRPGFAPDGLHLLMSVSKSLCGLVVGALIDEDRIDAERPVTAYVPELAGSVYDGPSIRHVLDMQIAIDYDEDYTNPAAEVQAHDRAAGWRDRGAGDPDDTYAFLTTLRGSGSLGEFQYCSANTDVLAWVVERVTGLRYSDALSVHLWSKLDADHDATITVDAAGFGFANGGVSCTARDLARVGRLLLDGGLAPGGRVVSKEWTSAILDGGDREAMTYEGFTTAFPDGSYTSQWWCTGNERGNVSGVGIHGQNLWLDPRTDSVIVKLSTWPEPDTAYRHGVQNELLLDVSTALDSIA</sequence>
<comment type="catalytic activity">
    <reaction evidence="2">
        <text>N-(6-aminohexanoyl)-6-aminohexanoate + H2O = 2 6-aminohexanoate</text>
        <dbReference type="Rhea" id="RHEA:21364"/>
        <dbReference type="ChEBI" id="CHEBI:15377"/>
        <dbReference type="ChEBI" id="CHEBI:57826"/>
        <dbReference type="ChEBI" id="CHEBI:58798"/>
        <dbReference type="EC" id="3.5.1.46"/>
    </reaction>
</comment>
<proteinExistence type="predicted"/>
<dbReference type="InterPro" id="IPR012338">
    <property type="entry name" value="Beta-lactam/transpept-like"/>
</dbReference>
<dbReference type="Gene3D" id="6.10.250.420">
    <property type="match status" value="1"/>
</dbReference>